<reference evidence="9" key="1">
    <citation type="submission" date="2021-07" db="EMBL/GenBank/DDBJ databases">
        <title>Neiella marina sp. nov., isolated from the intestinal content of sea cucumber Apostichopus japonicus.</title>
        <authorList>
            <person name="Bai X."/>
        </authorList>
    </citation>
    <scope>NUCLEOTIDE SEQUENCE</scope>
    <source>
        <strain evidence="9">126</strain>
    </source>
</reference>
<dbReference type="InterPro" id="IPR055438">
    <property type="entry name" value="AstE_AspA_cat"/>
</dbReference>
<dbReference type="InterPro" id="IPR007036">
    <property type="entry name" value="Aste_AspA_hybrid_dom"/>
</dbReference>
<feature type="binding site" evidence="5">
    <location>
        <position position="67"/>
    </location>
    <ligand>
        <name>Zn(2+)</name>
        <dbReference type="ChEBI" id="CHEBI:29105"/>
    </ligand>
</feature>
<feature type="active site" evidence="5">
    <location>
        <position position="226"/>
    </location>
</feature>
<comment type="catalytic activity">
    <reaction evidence="5">
        <text>N-succinyl-L-glutamate + H2O = L-glutamate + succinate</text>
        <dbReference type="Rhea" id="RHEA:15169"/>
        <dbReference type="ChEBI" id="CHEBI:15377"/>
        <dbReference type="ChEBI" id="CHEBI:29985"/>
        <dbReference type="ChEBI" id="CHEBI:30031"/>
        <dbReference type="ChEBI" id="CHEBI:58763"/>
        <dbReference type="EC" id="3.5.1.96"/>
    </reaction>
</comment>
<feature type="binding site" evidence="5">
    <location>
        <position position="163"/>
    </location>
    <ligand>
        <name>Zn(2+)</name>
        <dbReference type="ChEBI" id="CHEBI:29105"/>
    </ligand>
</feature>
<dbReference type="Proteomes" id="UP001166251">
    <property type="component" value="Unassembled WGS sequence"/>
</dbReference>
<comment type="caution">
    <text evidence="9">The sequence shown here is derived from an EMBL/GenBank/DDBJ whole genome shotgun (WGS) entry which is preliminary data.</text>
</comment>
<dbReference type="CDD" id="cd03855">
    <property type="entry name" value="M14_ASTE"/>
    <property type="match status" value="1"/>
</dbReference>
<feature type="domain" description="AstE/AspA barrel-sandwich hybrid" evidence="7">
    <location>
        <begin position="265"/>
        <end position="338"/>
    </location>
</feature>
<protein>
    <recommendedName>
        <fullName evidence="5 6">Succinylglutamate desuccinylase</fullName>
        <ecNumber evidence="5 6">3.5.1.96</ecNumber>
    </recommendedName>
</protein>
<sequence length="346" mass="39085">MKGEKQVMKAFDLLTATLNGEMTPGESWQDEFNVWQWLDQGVLHVAPLSPADSRNCDRAIVLSCAIHGNETAPIELLVDMIQQLSCSPRRLQARVLFILGNPPAVVNQTRFIEENLNRLFSASQQQAKAKNPEQQRAIDLMAAVDQFFSQALPHQRRVHYDLHTAIRDSQYPFFAVYPYHPDGFKRAAVARMQAADVNTVLLSHEPATTFSYYSHAHHQAEAFTVELGKVKPFGENDMSKLQPLKQLLNQMLYGQWPEPTIAPEQLKLFTVTRAVHRQQQDFELSFDDKLANFSQFKQGQLLGRDGDTDIVAEHDGEAIVFPNRKVAVGQRALLTVIQATPDLLIN</sequence>
<dbReference type="Pfam" id="PF24827">
    <property type="entry name" value="AstE_AspA_cat"/>
    <property type="match status" value="1"/>
</dbReference>
<dbReference type="Gene3D" id="3.40.630.10">
    <property type="entry name" value="Zn peptidases"/>
    <property type="match status" value="1"/>
</dbReference>
<feature type="binding site" evidence="5">
    <location>
        <position position="70"/>
    </location>
    <ligand>
        <name>Zn(2+)</name>
        <dbReference type="ChEBI" id="CHEBI:29105"/>
    </ligand>
</feature>
<dbReference type="SUPFAM" id="SSF53187">
    <property type="entry name" value="Zn-dependent exopeptidases"/>
    <property type="match status" value="1"/>
</dbReference>
<keyword evidence="10" id="KW-1185">Reference proteome</keyword>
<proteinExistence type="inferred from homology"/>
<dbReference type="EC" id="3.5.1.96" evidence="5 6"/>
<keyword evidence="1 5" id="KW-0056">Arginine metabolism</keyword>
<dbReference type="GO" id="GO:0009017">
    <property type="term" value="F:succinylglutamate desuccinylase activity"/>
    <property type="evidence" value="ECO:0007669"/>
    <property type="project" value="UniProtKB-EC"/>
</dbReference>
<dbReference type="NCBIfam" id="NF003706">
    <property type="entry name" value="PRK05324.1"/>
    <property type="match status" value="1"/>
</dbReference>
<dbReference type="NCBIfam" id="TIGR03242">
    <property type="entry name" value="arg_catab_astE"/>
    <property type="match status" value="1"/>
</dbReference>
<dbReference type="InterPro" id="IPR050178">
    <property type="entry name" value="AspA/AstE_fam"/>
</dbReference>
<evidence type="ECO:0000256" key="6">
    <source>
        <dbReference type="NCBIfam" id="TIGR03242"/>
    </source>
</evidence>
<evidence type="ECO:0000313" key="10">
    <source>
        <dbReference type="Proteomes" id="UP001166251"/>
    </source>
</evidence>
<name>A0ABS7EEK6_9GAMM</name>
<organism evidence="9 10">
    <name type="scientific">Neiella holothuriorum</name>
    <dbReference type="NCBI Taxonomy" id="2870530"/>
    <lineage>
        <taxon>Bacteria</taxon>
        <taxon>Pseudomonadati</taxon>
        <taxon>Pseudomonadota</taxon>
        <taxon>Gammaproteobacteria</taxon>
        <taxon>Alteromonadales</taxon>
        <taxon>Echinimonadaceae</taxon>
        <taxon>Neiella</taxon>
    </lineage>
</organism>
<dbReference type="RefSeq" id="WP_220103353.1">
    <property type="nucleotide sequence ID" value="NZ_JAHZSS010000005.1"/>
</dbReference>
<keyword evidence="2 5" id="KW-0479">Metal-binding</keyword>
<accession>A0ABS7EEK6</accession>
<evidence type="ECO:0000256" key="1">
    <source>
        <dbReference type="ARBA" id="ARBA00022503"/>
    </source>
</evidence>
<comment type="similarity">
    <text evidence="5">Belongs to the AspA/AstE family. Succinylglutamate desuccinylase subfamily.</text>
</comment>
<dbReference type="EMBL" id="JAHZSS010000005">
    <property type="protein sequence ID" value="MBW8190670.1"/>
    <property type="molecule type" value="Genomic_DNA"/>
</dbReference>
<evidence type="ECO:0000256" key="2">
    <source>
        <dbReference type="ARBA" id="ARBA00022723"/>
    </source>
</evidence>
<gene>
    <name evidence="5 9" type="primary">astE</name>
    <name evidence="9" type="ORF">K0504_06445</name>
</gene>
<evidence type="ECO:0000259" key="7">
    <source>
        <dbReference type="Pfam" id="PF04952"/>
    </source>
</evidence>
<dbReference type="PANTHER" id="PTHR15162:SF7">
    <property type="entry name" value="SUCCINYLGLUTAMATE DESUCCINYLASE"/>
    <property type="match status" value="1"/>
</dbReference>
<evidence type="ECO:0000259" key="8">
    <source>
        <dbReference type="Pfam" id="PF24827"/>
    </source>
</evidence>
<evidence type="ECO:0000256" key="4">
    <source>
        <dbReference type="ARBA" id="ARBA00022833"/>
    </source>
</evidence>
<dbReference type="PIRSF" id="PIRSF017020">
    <property type="entry name" value="AstE"/>
    <property type="match status" value="1"/>
</dbReference>
<evidence type="ECO:0000256" key="5">
    <source>
        <dbReference type="HAMAP-Rule" id="MF_00767"/>
    </source>
</evidence>
<comment type="pathway">
    <text evidence="5">Amino-acid degradation; L-arginine degradation via AST pathway; L-glutamate and succinate from L-arginine: step 5/5.</text>
</comment>
<evidence type="ECO:0000256" key="3">
    <source>
        <dbReference type="ARBA" id="ARBA00022801"/>
    </source>
</evidence>
<keyword evidence="3 5" id="KW-0378">Hydrolase</keyword>
<feature type="domain" description="Succinylglutamate desuccinylase/Aspartoacylase catalytic" evidence="8">
    <location>
        <begin position="58"/>
        <end position="246"/>
    </location>
</feature>
<dbReference type="Pfam" id="PF04952">
    <property type="entry name" value="AstE_AspA_hybrid"/>
    <property type="match status" value="1"/>
</dbReference>
<dbReference type="PANTHER" id="PTHR15162">
    <property type="entry name" value="ASPARTOACYLASE"/>
    <property type="match status" value="1"/>
</dbReference>
<comment type="function">
    <text evidence="5">Transforms N(2)-succinylglutamate into succinate and glutamate.</text>
</comment>
<evidence type="ECO:0000313" key="9">
    <source>
        <dbReference type="EMBL" id="MBW8190670.1"/>
    </source>
</evidence>
<comment type="cofactor">
    <cofactor evidence="5">
        <name>Zn(2+)</name>
        <dbReference type="ChEBI" id="CHEBI:29105"/>
    </cofactor>
    <text evidence="5">Binds 1 zinc ion per subunit.</text>
</comment>
<dbReference type="HAMAP" id="MF_00767">
    <property type="entry name" value="Arg_catab_AstE"/>
    <property type="match status" value="1"/>
</dbReference>
<keyword evidence="4 5" id="KW-0862">Zinc</keyword>
<dbReference type="InterPro" id="IPR016681">
    <property type="entry name" value="SuccinylGlu_desuccinylase"/>
</dbReference>